<dbReference type="GO" id="GO:0008276">
    <property type="term" value="F:protein methyltransferase activity"/>
    <property type="evidence" value="ECO:0007669"/>
    <property type="project" value="InterPro"/>
</dbReference>
<dbReference type="UniPathway" id="UPA00148"/>
<keyword evidence="3 7" id="KW-0489">Methyltransferase</keyword>
<dbReference type="InterPro" id="IPR006365">
    <property type="entry name" value="Cbl_synth_CobL"/>
</dbReference>
<dbReference type="OrthoDB" id="9787825at2"/>
<feature type="domain" description="Tetrapyrrole methylase" evidence="6">
    <location>
        <begin position="7"/>
        <end position="190"/>
    </location>
</feature>
<dbReference type="CDD" id="cd11644">
    <property type="entry name" value="Precorrin-6Y-MT"/>
    <property type="match status" value="1"/>
</dbReference>
<dbReference type="RefSeq" id="WP_141165654.1">
    <property type="nucleotide sequence ID" value="NZ_VHLH01000004.1"/>
</dbReference>
<dbReference type="EMBL" id="VHLH01000004">
    <property type="protein sequence ID" value="TPW31291.1"/>
    <property type="molecule type" value="Genomic_DNA"/>
</dbReference>
<dbReference type="InterPro" id="IPR000878">
    <property type="entry name" value="4pyrrol_Mease"/>
</dbReference>
<evidence type="ECO:0000256" key="2">
    <source>
        <dbReference type="ARBA" id="ARBA00022573"/>
    </source>
</evidence>
<keyword evidence="5" id="KW-0949">S-adenosyl-L-methionine</keyword>
<dbReference type="Gene3D" id="3.40.50.150">
    <property type="entry name" value="Vaccinia Virus protein VP39"/>
    <property type="match status" value="1"/>
</dbReference>
<comment type="pathway">
    <text evidence="1">Cofactor biosynthesis; adenosylcobalamin biosynthesis.</text>
</comment>
<evidence type="ECO:0000259" key="6">
    <source>
        <dbReference type="Pfam" id="PF00590"/>
    </source>
</evidence>
<dbReference type="SUPFAM" id="SSF53790">
    <property type="entry name" value="Tetrapyrrole methylase"/>
    <property type="match status" value="1"/>
</dbReference>
<dbReference type="InterPro" id="IPR012818">
    <property type="entry name" value="CbiE"/>
</dbReference>
<dbReference type="PANTHER" id="PTHR43182:SF1">
    <property type="entry name" value="COBALT-PRECORRIN-7 C(5)-METHYLTRANSFERASE"/>
    <property type="match status" value="1"/>
</dbReference>
<keyword evidence="8" id="KW-1185">Reference proteome</keyword>
<dbReference type="AlphaFoldDB" id="A0A506UDT1"/>
<dbReference type="InterPro" id="IPR014777">
    <property type="entry name" value="4pyrrole_Mease_sub1"/>
</dbReference>
<name>A0A506UDT1_9HYPH</name>
<dbReference type="Proteomes" id="UP000320314">
    <property type="component" value="Unassembled WGS sequence"/>
</dbReference>
<dbReference type="PANTHER" id="PTHR43182">
    <property type="entry name" value="COBALT-PRECORRIN-6B C(15)-METHYLTRANSFERASE (DECARBOXYLATING)"/>
    <property type="match status" value="1"/>
</dbReference>
<accession>A0A506UDT1</accession>
<dbReference type="GO" id="GO:0009236">
    <property type="term" value="P:cobalamin biosynthetic process"/>
    <property type="evidence" value="ECO:0007669"/>
    <property type="project" value="UniProtKB-UniPathway"/>
</dbReference>
<dbReference type="SUPFAM" id="SSF53335">
    <property type="entry name" value="S-adenosyl-L-methionine-dependent methyltransferases"/>
    <property type="match status" value="1"/>
</dbReference>
<dbReference type="InterPro" id="IPR050714">
    <property type="entry name" value="Cobalamin_biosynth_MTase"/>
</dbReference>
<evidence type="ECO:0000313" key="8">
    <source>
        <dbReference type="Proteomes" id="UP000320314"/>
    </source>
</evidence>
<protein>
    <submittedName>
        <fullName evidence="7">Precorrin-6y C5,15-methyltransferase (Decarboxylating) subunit CbiE</fullName>
    </submittedName>
</protein>
<keyword evidence="2" id="KW-0169">Cobalamin biosynthesis</keyword>
<evidence type="ECO:0000256" key="1">
    <source>
        <dbReference type="ARBA" id="ARBA00004953"/>
    </source>
</evidence>
<proteinExistence type="predicted"/>
<evidence type="ECO:0000256" key="4">
    <source>
        <dbReference type="ARBA" id="ARBA00022679"/>
    </source>
</evidence>
<sequence>MSAPWLNIVGIGEDGMEGLSPAARALVESAEVIVGGDRHHRLSANVTAQRVAWPSPFDAMIETICSFRGRRIVVLVTGDPLWYSVGARIARAIPPAEIRFHPQLSAFQFAACRMGWSLADCETLTIHGRPAEQIVPFFEPDARLLVLTRDGRSPTSVARLLVERGYGKSKLTVLASLGGAQERRIEGTAEGWDQSVPDFHTLAVECVAGAHATILPRTGLPDAGFRHDGKMTKQGVRALVLAKLAPVRGGVLWDIGAGCGSVGIEWMRAAREARAIGIEPKPERRALAAENALALGTPALELVDGTAPEALGELRQPDAVFIGGGLDASVVDAAIDALKSHGRLVANAVTLESETILLAMAGQHGGELTRLNIAHAEAIGSLHGWRPAMPVTMWSWRKGVA</sequence>
<dbReference type="NCBIfam" id="TIGR02467">
    <property type="entry name" value="CbiE"/>
    <property type="match status" value="1"/>
</dbReference>
<organism evidence="7 8">
    <name type="scientific">Pararhizobium mangrovi</name>
    <dbReference type="NCBI Taxonomy" id="2590452"/>
    <lineage>
        <taxon>Bacteria</taxon>
        <taxon>Pseudomonadati</taxon>
        <taxon>Pseudomonadota</taxon>
        <taxon>Alphaproteobacteria</taxon>
        <taxon>Hyphomicrobiales</taxon>
        <taxon>Rhizobiaceae</taxon>
        <taxon>Rhizobium/Agrobacterium group</taxon>
        <taxon>Pararhizobium</taxon>
    </lineage>
</organism>
<keyword evidence="4 7" id="KW-0808">Transferase</keyword>
<evidence type="ECO:0000313" key="7">
    <source>
        <dbReference type="EMBL" id="TPW31291.1"/>
    </source>
</evidence>
<dbReference type="InterPro" id="IPR029063">
    <property type="entry name" value="SAM-dependent_MTases_sf"/>
</dbReference>
<dbReference type="NCBIfam" id="TIGR02469">
    <property type="entry name" value="CbiT"/>
    <property type="match status" value="1"/>
</dbReference>
<dbReference type="Gene3D" id="3.40.1010.10">
    <property type="entry name" value="Cobalt-precorrin-4 Transmethylase, Domain 1"/>
    <property type="match status" value="1"/>
</dbReference>
<dbReference type="PIRSF" id="PIRSF036428">
    <property type="entry name" value="CobL"/>
    <property type="match status" value="1"/>
</dbReference>
<reference evidence="7 8" key="1">
    <citation type="submission" date="2019-06" db="EMBL/GenBank/DDBJ databases">
        <authorList>
            <person name="Li M."/>
        </authorList>
    </citation>
    <scope>NUCLEOTIDE SEQUENCE [LARGE SCALE GENOMIC DNA]</scope>
    <source>
        <strain evidence="7 8">BGMRC6574</strain>
    </source>
</reference>
<evidence type="ECO:0000256" key="5">
    <source>
        <dbReference type="ARBA" id="ARBA00022691"/>
    </source>
</evidence>
<evidence type="ECO:0000256" key="3">
    <source>
        <dbReference type="ARBA" id="ARBA00022603"/>
    </source>
</evidence>
<comment type="caution">
    <text evidence="7">The sequence shown here is derived from an EMBL/GenBank/DDBJ whole genome shotgun (WGS) entry which is preliminary data.</text>
</comment>
<dbReference type="InterPro" id="IPR014008">
    <property type="entry name" value="Cbl_synth_MTase_CbiT"/>
</dbReference>
<dbReference type="Pfam" id="PF00590">
    <property type="entry name" value="TP_methylase"/>
    <property type="match status" value="1"/>
</dbReference>
<dbReference type="InterPro" id="IPR035996">
    <property type="entry name" value="4pyrrol_Methylase_sf"/>
</dbReference>
<gene>
    <name evidence="7" type="primary">cbiE</name>
    <name evidence="7" type="ORF">FJU11_03600</name>
</gene>
<dbReference type="GO" id="GO:0032259">
    <property type="term" value="P:methylation"/>
    <property type="evidence" value="ECO:0007669"/>
    <property type="project" value="UniProtKB-KW"/>
</dbReference>